<dbReference type="AlphaFoldDB" id="A0AAJ0AEA2"/>
<dbReference type="RefSeq" id="XP_060426292.1">
    <property type="nucleotide sequence ID" value="XM_060566292.1"/>
</dbReference>
<accession>A0AAJ0AEA2</accession>
<sequence>MMHGIFLSGVCVLCVYGVWFNPILGKPVLQAVASLSHSSITHSRHVRPAYYAPPRNLILPAFAGTDAKGGGGGRGRVAETFARGPFFPKLPSCFSCFMSKNWKLQRN</sequence>
<evidence type="ECO:0000313" key="1">
    <source>
        <dbReference type="EMBL" id="KAK1672289.1"/>
    </source>
</evidence>
<evidence type="ECO:0000313" key="2">
    <source>
        <dbReference type="Proteomes" id="UP001224890"/>
    </source>
</evidence>
<comment type="caution">
    <text evidence="1">The sequence shown here is derived from an EMBL/GenBank/DDBJ whole genome shotgun (WGS) entry which is preliminary data.</text>
</comment>
<reference evidence="1" key="1">
    <citation type="submission" date="2021-06" db="EMBL/GenBank/DDBJ databases">
        <title>Comparative genomics, transcriptomics and evolutionary studies reveal genomic signatures of adaptation to plant cell wall in hemibiotrophic fungi.</title>
        <authorList>
            <consortium name="DOE Joint Genome Institute"/>
            <person name="Baroncelli R."/>
            <person name="Diaz J.F."/>
            <person name="Benocci T."/>
            <person name="Peng M."/>
            <person name="Battaglia E."/>
            <person name="Haridas S."/>
            <person name="Andreopoulos W."/>
            <person name="Labutti K."/>
            <person name="Pangilinan J."/>
            <person name="Floch G.L."/>
            <person name="Makela M.R."/>
            <person name="Henrissat B."/>
            <person name="Grigoriev I.V."/>
            <person name="Crouch J.A."/>
            <person name="De Vries R.P."/>
            <person name="Sukno S.A."/>
            <person name="Thon M.R."/>
        </authorList>
    </citation>
    <scope>NUCLEOTIDE SEQUENCE</scope>
    <source>
        <strain evidence="1">CBS 193.32</strain>
    </source>
</reference>
<proteinExistence type="predicted"/>
<name>A0AAJ0AEA2_9PEZI</name>
<organism evidence="1 2">
    <name type="scientific">Colletotrichum godetiae</name>
    <dbReference type="NCBI Taxonomy" id="1209918"/>
    <lineage>
        <taxon>Eukaryota</taxon>
        <taxon>Fungi</taxon>
        <taxon>Dikarya</taxon>
        <taxon>Ascomycota</taxon>
        <taxon>Pezizomycotina</taxon>
        <taxon>Sordariomycetes</taxon>
        <taxon>Hypocreomycetidae</taxon>
        <taxon>Glomerellales</taxon>
        <taxon>Glomerellaceae</taxon>
        <taxon>Colletotrichum</taxon>
        <taxon>Colletotrichum acutatum species complex</taxon>
    </lineage>
</organism>
<protein>
    <submittedName>
        <fullName evidence="1">Uncharacterized protein</fullName>
    </submittedName>
</protein>
<dbReference type="GeneID" id="85450818"/>
<keyword evidence="2" id="KW-1185">Reference proteome</keyword>
<gene>
    <name evidence="1" type="ORF">BDP55DRAFT_253281</name>
</gene>
<dbReference type="Proteomes" id="UP001224890">
    <property type="component" value="Unassembled WGS sequence"/>
</dbReference>
<dbReference type="EMBL" id="JAHMHR010000039">
    <property type="protein sequence ID" value="KAK1672289.1"/>
    <property type="molecule type" value="Genomic_DNA"/>
</dbReference>